<evidence type="ECO:0000313" key="2">
    <source>
        <dbReference type="Proteomes" id="UP000237000"/>
    </source>
</evidence>
<dbReference type="InParanoid" id="A0A2P5AQ40"/>
<protein>
    <submittedName>
        <fullName evidence="1">Uncharacterized protein</fullName>
    </submittedName>
</protein>
<evidence type="ECO:0000313" key="1">
    <source>
        <dbReference type="EMBL" id="PON38630.1"/>
    </source>
</evidence>
<proteinExistence type="predicted"/>
<comment type="caution">
    <text evidence="1">The sequence shown here is derived from an EMBL/GenBank/DDBJ whole genome shotgun (WGS) entry which is preliminary data.</text>
</comment>
<dbReference type="AlphaFoldDB" id="A0A2P5AQ40"/>
<reference evidence="2" key="1">
    <citation type="submission" date="2016-06" db="EMBL/GenBank/DDBJ databases">
        <title>Parallel loss of symbiosis genes in relatives of nitrogen-fixing non-legume Parasponia.</title>
        <authorList>
            <person name="Van Velzen R."/>
            <person name="Holmer R."/>
            <person name="Bu F."/>
            <person name="Rutten L."/>
            <person name="Van Zeijl A."/>
            <person name="Liu W."/>
            <person name="Santuari L."/>
            <person name="Cao Q."/>
            <person name="Sharma T."/>
            <person name="Shen D."/>
            <person name="Roswanjaya Y."/>
            <person name="Wardhani T."/>
            <person name="Kalhor M.S."/>
            <person name="Jansen J."/>
            <person name="Van den Hoogen J."/>
            <person name="Gungor B."/>
            <person name="Hartog M."/>
            <person name="Hontelez J."/>
            <person name="Verver J."/>
            <person name="Yang W.-C."/>
            <person name="Schijlen E."/>
            <person name="Repin R."/>
            <person name="Schilthuizen M."/>
            <person name="Schranz E."/>
            <person name="Heidstra R."/>
            <person name="Miyata K."/>
            <person name="Fedorova E."/>
            <person name="Kohlen W."/>
            <person name="Bisseling T."/>
            <person name="Smit S."/>
            <person name="Geurts R."/>
        </authorList>
    </citation>
    <scope>NUCLEOTIDE SEQUENCE [LARGE SCALE GENOMIC DNA]</scope>
    <source>
        <strain evidence="2">cv. RG33-2</strain>
    </source>
</reference>
<dbReference type="Proteomes" id="UP000237000">
    <property type="component" value="Unassembled WGS sequence"/>
</dbReference>
<sequence length="70" mass="8019">MVLDGIRWSSTIHDNVRWTRVFDGISMVLGGIRLGLMEVSSALRNLGERARNTECFSDLNKRVRSENLRI</sequence>
<accession>A0A2P5AQ40</accession>
<keyword evidence="2" id="KW-1185">Reference proteome</keyword>
<organism evidence="1 2">
    <name type="scientific">Trema orientale</name>
    <name type="common">Charcoal tree</name>
    <name type="synonym">Celtis orientalis</name>
    <dbReference type="NCBI Taxonomy" id="63057"/>
    <lineage>
        <taxon>Eukaryota</taxon>
        <taxon>Viridiplantae</taxon>
        <taxon>Streptophyta</taxon>
        <taxon>Embryophyta</taxon>
        <taxon>Tracheophyta</taxon>
        <taxon>Spermatophyta</taxon>
        <taxon>Magnoliopsida</taxon>
        <taxon>eudicotyledons</taxon>
        <taxon>Gunneridae</taxon>
        <taxon>Pentapetalae</taxon>
        <taxon>rosids</taxon>
        <taxon>fabids</taxon>
        <taxon>Rosales</taxon>
        <taxon>Cannabaceae</taxon>
        <taxon>Trema</taxon>
    </lineage>
</organism>
<dbReference type="EMBL" id="JXTC01000746">
    <property type="protein sequence ID" value="PON38630.1"/>
    <property type="molecule type" value="Genomic_DNA"/>
</dbReference>
<gene>
    <name evidence="1" type="ORF">TorRG33x02_344550</name>
</gene>
<name>A0A2P5AQ40_TREOI</name>